<comment type="similarity">
    <text evidence="2">Belongs to the outer membrane factor (OMF) (TC 1.B.17) family.</text>
</comment>
<organism evidence="10 11">
    <name type="scientific">Prevotella herbatica</name>
    <dbReference type="NCBI Taxonomy" id="2801997"/>
    <lineage>
        <taxon>Bacteria</taxon>
        <taxon>Pseudomonadati</taxon>
        <taxon>Bacteroidota</taxon>
        <taxon>Bacteroidia</taxon>
        <taxon>Bacteroidales</taxon>
        <taxon>Prevotellaceae</taxon>
        <taxon>Prevotella</taxon>
    </lineage>
</organism>
<keyword evidence="3" id="KW-0813">Transport</keyword>
<dbReference type="InterPro" id="IPR051906">
    <property type="entry name" value="TolC-like"/>
</dbReference>
<evidence type="ECO:0000256" key="1">
    <source>
        <dbReference type="ARBA" id="ARBA00004442"/>
    </source>
</evidence>
<keyword evidence="6" id="KW-0472">Membrane</keyword>
<feature type="chain" id="PRO_5045079048" evidence="9">
    <location>
        <begin position="23"/>
        <end position="440"/>
    </location>
</feature>
<dbReference type="Pfam" id="PF02321">
    <property type="entry name" value="OEP"/>
    <property type="match status" value="2"/>
</dbReference>
<evidence type="ECO:0000313" key="10">
    <source>
        <dbReference type="EMBL" id="BCS86113.1"/>
    </source>
</evidence>
<evidence type="ECO:0000256" key="6">
    <source>
        <dbReference type="ARBA" id="ARBA00023136"/>
    </source>
</evidence>
<evidence type="ECO:0000256" key="7">
    <source>
        <dbReference type="ARBA" id="ARBA00023237"/>
    </source>
</evidence>
<dbReference type="EMBL" id="AP024484">
    <property type="protein sequence ID" value="BCS86113.1"/>
    <property type="molecule type" value="Genomic_DNA"/>
</dbReference>
<evidence type="ECO:0000313" key="11">
    <source>
        <dbReference type="Proteomes" id="UP001319045"/>
    </source>
</evidence>
<gene>
    <name evidence="10" type="ORF">prwr041_20060</name>
</gene>
<dbReference type="InterPro" id="IPR003423">
    <property type="entry name" value="OMP_efflux"/>
</dbReference>
<reference evidence="10 11" key="1">
    <citation type="journal article" date="2022" name="Int. J. Syst. Evol. Microbiol.">
        <title>Prevotella herbatica sp. nov., a plant polysaccharide-decomposing anaerobic bacterium isolated from a methanogenic reactor.</title>
        <authorList>
            <person name="Uek A."/>
            <person name="Tonouchi A."/>
            <person name="Kaku N."/>
            <person name="Ueki K."/>
        </authorList>
    </citation>
    <scope>NUCLEOTIDE SEQUENCE [LARGE SCALE GENOMIC DNA]</scope>
    <source>
        <strain evidence="10 11">WR041</strain>
    </source>
</reference>
<keyword evidence="7" id="KW-0998">Cell outer membrane</keyword>
<dbReference type="Gene3D" id="1.20.1600.10">
    <property type="entry name" value="Outer membrane efflux proteins (OEP)"/>
    <property type="match status" value="1"/>
</dbReference>
<protein>
    <submittedName>
        <fullName evidence="10">Transporter</fullName>
    </submittedName>
</protein>
<keyword evidence="5" id="KW-0812">Transmembrane</keyword>
<dbReference type="PANTHER" id="PTHR30026">
    <property type="entry name" value="OUTER MEMBRANE PROTEIN TOLC"/>
    <property type="match status" value="1"/>
</dbReference>
<feature type="coiled-coil region" evidence="8">
    <location>
        <begin position="353"/>
        <end position="394"/>
    </location>
</feature>
<keyword evidence="11" id="KW-1185">Reference proteome</keyword>
<evidence type="ECO:0000256" key="8">
    <source>
        <dbReference type="SAM" id="Coils"/>
    </source>
</evidence>
<feature type="signal peptide" evidence="9">
    <location>
        <begin position="1"/>
        <end position="22"/>
    </location>
</feature>
<dbReference type="PANTHER" id="PTHR30026:SF20">
    <property type="entry name" value="OUTER MEMBRANE PROTEIN TOLC"/>
    <property type="match status" value="1"/>
</dbReference>
<proteinExistence type="inferred from homology"/>
<comment type="subcellular location">
    <subcellularLocation>
        <location evidence="1">Cell outer membrane</location>
    </subcellularLocation>
</comment>
<keyword evidence="4" id="KW-1134">Transmembrane beta strand</keyword>
<evidence type="ECO:0000256" key="3">
    <source>
        <dbReference type="ARBA" id="ARBA00022448"/>
    </source>
</evidence>
<dbReference type="Proteomes" id="UP001319045">
    <property type="component" value="Chromosome"/>
</dbReference>
<dbReference type="SUPFAM" id="SSF56954">
    <property type="entry name" value="Outer membrane efflux proteins (OEP)"/>
    <property type="match status" value="1"/>
</dbReference>
<evidence type="ECO:0000256" key="5">
    <source>
        <dbReference type="ARBA" id="ARBA00022692"/>
    </source>
</evidence>
<dbReference type="RefSeq" id="WP_237072213.1">
    <property type="nucleotide sequence ID" value="NZ_AP024484.1"/>
</dbReference>
<evidence type="ECO:0000256" key="2">
    <source>
        <dbReference type="ARBA" id="ARBA00007613"/>
    </source>
</evidence>
<evidence type="ECO:0000256" key="4">
    <source>
        <dbReference type="ARBA" id="ARBA00022452"/>
    </source>
</evidence>
<evidence type="ECO:0000256" key="9">
    <source>
        <dbReference type="SAM" id="SignalP"/>
    </source>
</evidence>
<sequence length="440" mass="49325">MNKIKFFLIAAGYILMNPIAMSAQTENHISMESAVAIAAKNNANIQIAELDYRISNANYHQTDAVFLPQLSVNYTAMVTNNPLNAFGFLLQQGIATPQDFEPSKLNNPGATHNYGTSLDAKLPIFNLDMIYARKGAKLQQDAYKYKSAYTKNYITFEVKKAYTQLQFAYQLRDILQGTLIDVKQINQSVNNFYKQGLVQKSDVLNAEVQLNTVESALSKATSNIENASEGLNLIAGNPQDKQSLYSTDSLTQEIVGFENKELSETRSDIMAMKTALNASKMMAKSSEMALLPKVNAFGSYQLNDNKVFGFNKNSYMAGISLSWNLFSGNQNRSKIKSANYTTDKMNKELNQFIDKSRLELNKTRRDLNDLQIEINKHNTSVAQATEALRILNNRYKEGLASTTDVLTAQAQLSQQRIALAQTIMSYNITKYYTELLTSNY</sequence>
<keyword evidence="9" id="KW-0732">Signal</keyword>
<accession>A0ABN6ENG5</accession>
<name>A0ABN6ENG5_9BACT</name>
<keyword evidence="8" id="KW-0175">Coiled coil</keyword>